<dbReference type="SMART" id="SM00248">
    <property type="entry name" value="ANK"/>
    <property type="match status" value="2"/>
</dbReference>
<feature type="compositionally biased region" description="Acidic residues" evidence="6">
    <location>
        <begin position="530"/>
        <end position="546"/>
    </location>
</feature>
<dbReference type="GO" id="GO:0003924">
    <property type="term" value="F:GTPase activity"/>
    <property type="evidence" value="ECO:0007669"/>
    <property type="project" value="InterPro"/>
</dbReference>
<dbReference type="GO" id="GO:0005525">
    <property type="term" value="F:GTP binding"/>
    <property type="evidence" value="ECO:0007669"/>
    <property type="project" value="UniProtKB-KW"/>
</dbReference>
<gene>
    <name evidence="8" type="ORF">CYMTET_50701</name>
</gene>
<organism evidence="8 9">
    <name type="scientific">Cymbomonas tetramitiformis</name>
    <dbReference type="NCBI Taxonomy" id="36881"/>
    <lineage>
        <taxon>Eukaryota</taxon>
        <taxon>Viridiplantae</taxon>
        <taxon>Chlorophyta</taxon>
        <taxon>Pyramimonadophyceae</taxon>
        <taxon>Pyramimonadales</taxon>
        <taxon>Pyramimonadaceae</taxon>
        <taxon>Cymbomonas</taxon>
    </lineage>
</organism>
<keyword evidence="2" id="KW-0342">GTP-binding</keyword>
<accession>A0AAE0BPA3</accession>
<dbReference type="Gene3D" id="3.40.50.300">
    <property type="entry name" value="P-loop containing nucleotide triphosphate hydrolases"/>
    <property type="match status" value="1"/>
</dbReference>
<feature type="repeat" description="ANK" evidence="5">
    <location>
        <begin position="43"/>
        <end position="75"/>
    </location>
</feature>
<evidence type="ECO:0000256" key="1">
    <source>
        <dbReference type="ARBA" id="ARBA00022741"/>
    </source>
</evidence>
<evidence type="ECO:0000256" key="5">
    <source>
        <dbReference type="PROSITE-ProRule" id="PRU00023"/>
    </source>
</evidence>
<evidence type="ECO:0000259" key="7">
    <source>
        <dbReference type="Pfam" id="PF01926"/>
    </source>
</evidence>
<dbReference type="Pfam" id="PF12796">
    <property type="entry name" value="Ank_2"/>
    <property type="match status" value="1"/>
</dbReference>
<evidence type="ECO:0000313" key="8">
    <source>
        <dbReference type="EMBL" id="KAK3239374.1"/>
    </source>
</evidence>
<dbReference type="InterPro" id="IPR043358">
    <property type="entry name" value="GNL1-like"/>
</dbReference>
<keyword evidence="5" id="KW-0040">ANK repeat</keyword>
<dbReference type="InterPro" id="IPR002110">
    <property type="entry name" value="Ankyrin_rpt"/>
</dbReference>
<dbReference type="AlphaFoldDB" id="A0AAE0BPA3"/>
<dbReference type="PANTHER" id="PTHR45709:SF3">
    <property type="entry name" value="GUANINE NUCLEOTIDE-BINDING PROTEIN-LIKE 1"/>
    <property type="match status" value="1"/>
</dbReference>
<name>A0AAE0BPA3_9CHLO</name>
<reference evidence="8 9" key="1">
    <citation type="journal article" date="2015" name="Genome Biol. Evol.">
        <title>Comparative Genomics of a Bacterivorous Green Alga Reveals Evolutionary Causalities and Consequences of Phago-Mixotrophic Mode of Nutrition.</title>
        <authorList>
            <person name="Burns J.A."/>
            <person name="Paasch A."/>
            <person name="Narechania A."/>
            <person name="Kim E."/>
        </authorList>
    </citation>
    <scope>NUCLEOTIDE SEQUENCE [LARGE SCALE GENOMIC DNA]</scope>
    <source>
        <strain evidence="8 9">PLY_AMNH</strain>
    </source>
</reference>
<dbReference type="Pfam" id="PF01926">
    <property type="entry name" value="MMR_HSR1"/>
    <property type="match status" value="1"/>
</dbReference>
<dbReference type="PANTHER" id="PTHR45709">
    <property type="entry name" value="LARGE SUBUNIT GTPASE 1 HOMOLOG-RELATED"/>
    <property type="match status" value="1"/>
</dbReference>
<evidence type="ECO:0000256" key="4">
    <source>
        <dbReference type="ARBA" id="ARBA00039902"/>
    </source>
</evidence>
<keyword evidence="9" id="KW-1185">Reference proteome</keyword>
<feature type="region of interest" description="Disordered" evidence="6">
    <location>
        <begin position="509"/>
        <end position="572"/>
    </location>
</feature>
<feature type="compositionally biased region" description="Basic and acidic residues" evidence="6">
    <location>
        <begin position="520"/>
        <end position="529"/>
    </location>
</feature>
<dbReference type="Gene3D" id="1.25.40.20">
    <property type="entry name" value="Ankyrin repeat-containing domain"/>
    <property type="match status" value="1"/>
</dbReference>
<evidence type="ECO:0000256" key="3">
    <source>
        <dbReference type="ARBA" id="ARBA00037770"/>
    </source>
</evidence>
<comment type="function">
    <text evidence="3">Possible regulatory or functional link with the histocompatibility cluster.</text>
</comment>
<dbReference type="InterPro" id="IPR036770">
    <property type="entry name" value="Ankyrin_rpt-contain_sf"/>
</dbReference>
<evidence type="ECO:0000256" key="2">
    <source>
        <dbReference type="ARBA" id="ARBA00023134"/>
    </source>
</evidence>
<proteinExistence type="predicted"/>
<feature type="domain" description="G" evidence="7">
    <location>
        <begin position="583"/>
        <end position="640"/>
    </location>
</feature>
<protein>
    <recommendedName>
        <fullName evidence="4">Guanine nucleotide-binding protein-like 1</fullName>
    </recommendedName>
</protein>
<dbReference type="SUPFAM" id="SSF48403">
    <property type="entry name" value="Ankyrin repeat"/>
    <property type="match status" value="1"/>
</dbReference>
<sequence>MAKAGDQYECETGNIWSFALRGETHEVSKILKRGVDVNLANKVGWTAAHAAASGGHVQLLNALLREGADVEAKDLAGRTPAHTAAQKGRLAVLKWLDRQGVDLEAADGKGATVYQLAQGKEVREYLAKITGKHNDSKENRKKIQPPTDNVISAWDKPREKGQRRVPFSGKFKKEQLKAKRAAALEAERTAAANEHYQELRGRDLRAIARAADQADGVVTAFGGRIGGSAASTQMTFLTKENIVALEERRKKAYAPFCQEAWAKAHAQPPSLPPWPTFQEAHPSGALPLSMPLRPHWGFEDSAEQLEAREKAAFERWLQELEGGEAAEDGASTAEPLNNFERNLEVWRELWRTVEASDVLLLVVDARAPLLHFPYPLYRHAVEERDMDVVVCLTKVDVLPTEGLAEAWAEHLRSCFPRLKDVVLLEAPRMDKKVVGRARWTNPVDSPAEACRQQLLRVLKDCRVQREHLAAGRVRDFFEEAEAAPQGSTSSTRSTRQAWLEREDIKAEQIARAGAAPEGSVVRREEHSELEADETDETDETDEELEDANSGVGEDSSTARSLRKRHEPLESRDPAEWRRRPYVTIGMVGEPNMGKSSVINRLFGAPTVGVSPTPGKTKHLQTHFLQPKVRVCDCPGLIFPKRGISMGLQVLSGNYPISQVREPYEAIRYLVENGASPPVDVAYGLGPPSEDVCNDGGWSPFSFAEALAEKWKMTTRGGRPDTTRAANKVLRSALGGDPVALAFSPPGWNVKEDGAPEDYVCGRNTNYWLGMVLIRDVWMFDTSDVSAGISDVFFRLA</sequence>
<keyword evidence="1" id="KW-0547">Nucleotide-binding</keyword>
<feature type="repeat" description="ANK" evidence="5">
    <location>
        <begin position="76"/>
        <end position="108"/>
    </location>
</feature>
<comment type="caution">
    <text evidence="8">The sequence shown here is derived from an EMBL/GenBank/DDBJ whole genome shotgun (WGS) entry which is preliminary data.</text>
</comment>
<dbReference type="InterPro" id="IPR027417">
    <property type="entry name" value="P-loop_NTPase"/>
</dbReference>
<dbReference type="PROSITE" id="PS50088">
    <property type="entry name" value="ANK_REPEAT"/>
    <property type="match status" value="2"/>
</dbReference>
<dbReference type="PROSITE" id="PS50297">
    <property type="entry name" value="ANK_REP_REGION"/>
    <property type="match status" value="2"/>
</dbReference>
<dbReference type="Proteomes" id="UP001190700">
    <property type="component" value="Unassembled WGS sequence"/>
</dbReference>
<dbReference type="InterPro" id="IPR006073">
    <property type="entry name" value="GTP-bd"/>
</dbReference>
<dbReference type="EMBL" id="LGRX02033938">
    <property type="protein sequence ID" value="KAK3239374.1"/>
    <property type="molecule type" value="Genomic_DNA"/>
</dbReference>
<evidence type="ECO:0000256" key="6">
    <source>
        <dbReference type="SAM" id="MobiDB-lite"/>
    </source>
</evidence>
<evidence type="ECO:0000313" key="9">
    <source>
        <dbReference type="Proteomes" id="UP001190700"/>
    </source>
</evidence>
<dbReference type="SUPFAM" id="SSF52540">
    <property type="entry name" value="P-loop containing nucleoside triphosphate hydrolases"/>
    <property type="match status" value="1"/>
</dbReference>